<name>A0AAV0NFW1_9ROSI</name>
<dbReference type="EMBL" id="CAMGYJ010000008">
    <property type="protein sequence ID" value="CAI0457298.1"/>
    <property type="molecule type" value="Genomic_DNA"/>
</dbReference>
<sequence length="246" mass="28372">MARFVVDSNSLFFYGTVDSTIVVLDTRSDLNRFPTTFHEWKTVAIVTCPLNNRSSSSSSAAAAAAANPIGRKLYTELEIFGNVIEGANLRRLRAELFTSQLLVNREGYQVGYCNDDACKALALGSSLMLKINSMFEWWRYGVKPEVATAWKRYDVREDDEDVVDVEKLAMELEEKSKELKECGARMAEKEEIVDHYKRLLEESREVLRQKSKVVEEKERVIEEQRRLIEKKDGEIEELEVRLWEMS</sequence>
<proteinExistence type="predicted"/>
<evidence type="ECO:0000313" key="3">
    <source>
        <dbReference type="Proteomes" id="UP001154282"/>
    </source>
</evidence>
<evidence type="ECO:0000313" key="2">
    <source>
        <dbReference type="EMBL" id="CAI0457298.1"/>
    </source>
</evidence>
<evidence type="ECO:0000256" key="1">
    <source>
        <dbReference type="SAM" id="Coils"/>
    </source>
</evidence>
<comment type="caution">
    <text evidence="2">The sequence shown here is derived from an EMBL/GenBank/DDBJ whole genome shotgun (WGS) entry which is preliminary data.</text>
</comment>
<dbReference type="Proteomes" id="UP001154282">
    <property type="component" value="Unassembled WGS sequence"/>
</dbReference>
<protein>
    <submittedName>
        <fullName evidence="2">Uncharacterized protein</fullName>
    </submittedName>
</protein>
<keyword evidence="1" id="KW-0175">Coiled coil</keyword>
<organism evidence="2 3">
    <name type="scientific">Linum tenue</name>
    <dbReference type="NCBI Taxonomy" id="586396"/>
    <lineage>
        <taxon>Eukaryota</taxon>
        <taxon>Viridiplantae</taxon>
        <taxon>Streptophyta</taxon>
        <taxon>Embryophyta</taxon>
        <taxon>Tracheophyta</taxon>
        <taxon>Spermatophyta</taxon>
        <taxon>Magnoliopsida</taxon>
        <taxon>eudicotyledons</taxon>
        <taxon>Gunneridae</taxon>
        <taxon>Pentapetalae</taxon>
        <taxon>rosids</taxon>
        <taxon>fabids</taxon>
        <taxon>Malpighiales</taxon>
        <taxon>Linaceae</taxon>
        <taxon>Linum</taxon>
    </lineage>
</organism>
<accession>A0AAV0NFW1</accession>
<feature type="coiled-coil region" evidence="1">
    <location>
        <begin position="155"/>
        <end position="241"/>
    </location>
</feature>
<reference evidence="2" key="1">
    <citation type="submission" date="2022-08" db="EMBL/GenBank/DDBJ databases">
        <authorList>
            <person name="Gutierrez-Valencia J."/>
        </authorList>
    </citation>
    <scope>NUCLEOTIDE SEQUENCE</scope>
</reference>
<dbReference type="AlphaFoldDB" id="A0AAV0NFW1"/>
<keyword evidence="3" id="KW-1185">Reference proteome</keyword>
<gene>
    <name evidence="2" type="ORF">LITE_LOCUS33077</name>
</gene>